<dbReference type="InterPro" id="IPR036514">
    <property type="entry name" value="SGNH_hydro_sf"/>
</dbReference>
<dbReference type="PIRSF" id="PIRSF037375">
    <property type="entry name" value="Autotrns_EstA"/>
    <property type="match status" value="1"/>
</dbReference>
<dbReference type="EC" id="3.1.1.3" evidence="8"/>
<evidence type="ECO:0000259" key="6">
    <source>
        <dbReference type="PROSITE" id="PS51208"/>
    </source>
</evidence>
<dbReference type="InterPro" id="IPR036709">
    <property type="entry name" value="Autotransporte_beta_dom_sf"/>
</dbReference>
<feature type="active site" evidence="4">
    <location>
        <position position="332"/>
    </location>
</feature>
<keyword evidence="2 5" id="KW-0732">Signal</keyword>
<dbReference type="OrthoDB" id="5292073at2"/>
<dbReference type="Proteomes" id="UP000224871">
    <property type="component" value="Unassembled WGS sequence"/>
</dbReference>
<dbReference type="InterPro" id="IPR001087">
    <property type="entry name" value="GDSL"/>
</dbReference>
<dbReference type="Pfam" id="PF00657">
    <property type="entry name" value="Lipase_GDSL"/>
    <property type="match status" value="1"/>
</dbReference>
<evidence type="ECO:0000256" key="1">
    <source>
        <dbReference type="ARBA" id="ARBA00008668"/>
    </source>
</evidence>
<reference evidence="9" key="1">
    <citation type="submission" date="2016-12" db="EMBL/GenBank/DDBJ databases">
        <authorList>
            <person name="Gaudriault S."/>
        </authorList>
    </citation>
    <scope>NUCLEOTIDE SEQUENCE [LARGE SCALE GENOMIC DNA]</scope>
    <source>
        <strain evidence="9">HGB1681 (deposited as PTA-6826 in the American Type Culture Collection)</strain>
    </source>
</reference>
<evidence type="ECO:0000313" key="8">
    <source>
        <dbReference type="EMBL" id="SIP73377.1"/>
    </source>
</evidence>
<sequence length="647" mass="71321">MKKALFGISTTTLLLTSFITPSYAYDNSYVFGDSLSDSGNNGRYTTDGANSALYDEYVSRYITGKDLTPSNKNGTNYAEGGATALPLPDHPYTTQEQLDNYLKQHGGKADPNGIYIHWVGGNDITAALQAIQENPDKAHQIVNTSAAATSEQINKLVKAGAGLIIAPTVPDVGTTPKLMEELITQGLTAEGVPADKIKKILVKIRQEINKYNIPSGEAREIAIDKLIEALAKQAGVPANILKNIYNKYRDSATEFTDSYNQQVDDKISQSHGNILRADINALLHEVMANPYAYGIQNTLGYACPQGVSADKCSSKDKDFNKDKEFLFSDGFHPTPYVHYIAAEYITSIYTAPFLVASLTSVNQLPVKGVRSSLDGHLQQLRDAGNTQGKTGVFGSYTNSGNHVFTLGSDYQLTDNLLLGAVYSHYNDERTLASSYTYEGLGHIVTAYGLWNIYDNAWLSGDLHYSHITYDSLIRNIKLGKALRKEVGSTKGKQWGVRITANWNIPVTEVVTTSPIVQFIWDKGDINGYREHENNSTSMHFSGQKYTSKVGTLGWRVDTQLGRFNPYAAIQFNHQFGDLRTKIRSAINSTKTSFVVESGKRSKDWRQYTLGMNMGLVNNLHSFIAVTRNEGSAQEPDYNFSLGINAIF</sequence>
<evidence type="ECO:0000313" key="9">
    <source>
        <dbReference type="Proteomes" id="UP000196435"/>
    </source>
</evidence>
<dbReference type="InterPro" id="IPR017186">
    <property type="entry name" value="Lipase_autotranspt_EstA"/>
</dbReference>
<evidence type="ECO:0000313" key="10">
    <source>
        <dbReference type="Proteomes" id="UP000224871"/>
    </source>
</evidence>
<dbReference type="InterPro" id="IPR005546">
    <property type="entry name" value="Autotransporte_beta"/>
</dbReference>
<dbReference type="PANTHER" id="PTHR45648">
    <property type="entry name" value="GDSL LIPASE/ACYLHYDROLASE FAMILY PROTEIN (AFU_ORTHOLOGUE AFUA_4G14700)"/>
    <property type="match status" value="1"/>
</dbReference>
<dbReference type="GO" id="GO:0004806">
    <property type="term" value="F:triacylglycerol lipase activity"/>
    <property type="evidence" value="ECO:0007669"/>
    <property type="project" value="UniProtKB-EC"/>
</dbReference>
<dbReference type="Gene3D" id="3.40.50.1110">
    <property type="entry name" value="SGNH hydrolase"/>
    <property type="match status" value="1"/>
</dbReference>
<evidence type="ECO:0000256" key="5">
    <source>
        <dbReference type="SAM" id="SignalP"/>
    </source>
</evidence>
<dbReference type="RefSeq" id="WP_086952985.1">
    <property type="nucleotide sequence ID" value="NZ_CAWNQC010000179.1"/>
</dbReference>
<name>A0A1N6MX70_9GAMM</name>
<feature type="active site" description="Nucleophile" evidence="4">
    <location>
        <position position="34"/>
    </location>
</feature>
<feature type="chain" id="PRO_5009937158" evidence="5">
    <location>
        <begin position="25"/>
        <end position="647"/>
    </location>
</feature>
<dbReference type="EMBL" id="NIBU01000026">
    <property type="protein sequence ID" value="PHM33542.1"/>
    <property type="molecule type" value="Genomic_DNA"/>
</dbReference>
<keyword evidence="3 8" id="KW-0378">Hydrolase</keyword>
<accession>A0A1N6MX70</accession>
<evidence type="ECO:0000313" key="7">
    <source>
        <dbReference type="EMBL" id="PHM33542.1"/>
    </source>
</evidence>
<dbReference type="EMBL" id="FTLG01000101">
    <property type="protein sequence ID" value="SIP73377.1"/>
    <property type="molecule type" value="Genomic_DNA"/>
</dbReference>
<dbReference type="SUPFAM" id="SSF103515">
    <property type="entry name" value="Autotransporter"/>
    <property type="match status" value="1"/>
</dbReference>
<protein>
    <submittedName>
        <fullName evidence="8">Lipase 1</fullName>
        <ecNumber evidence="8">3.1.1.3</ecNumber>
    </submittedName>
    <submittedName>
        <fullName evidence="7">Outer membrane esterase</fullName>
    </submittedName>
</protein>
<evidence type="ECO:0000256" key="4">
    <source>
        <dbReference type="PIRSR" id="PIRSR037375-1"/>
    </source>
</evidence>
<comment type="similarity">
    <text evidence="1">Belongs to the 'GDSL' lipolytic enzyme family.</text>
</comment>
<dbReference type="InterPro" id="IPR051058">
    <property type="entry name" value="GDSL_Est/Lipase"/>
</dbReference>
<dbReference type="Gene3D" id="2.40.128.130">
    <property type="entry name" value="Autotransporter beta-domain"/>
    <property type="match status" value="1"/>
</dbReference>
<dbReference type="PANTHER" id="PTHR45648:SF22">
    <property type="entry name" value="GDSL LIPASE_ACYLHYDROLASE FAMILY PROTEIN (AFU_ORTHOLOGUE AFUA_4G14700)"/>
    <property type="match status" value="1"/>
</dbReference>
<dbReference type="AlphaFoldDB" id="A0A1N6MX70"/>
<reference evidence="7 10" key="3">
    <citation type="journal article" date="2017" name="Nat. Microbiol.">
        <title>Natural product diversity associated with the nematode symbionts Photorhabdus and Xenorhabdus.</title>
        <authorList>
            <person name="Tobias N.J."/>
            <person name="Wolff H."/>
            <person name="Djahanschiri B."/>
            <person name="Grundmann F."/>
            <person name="Kronenwerth M."/>
            <person name="Shi Y.M."/>
            <person name="Simonyi S."/>
            <person name="Grun P."/>
            <person name="Shapiro-Ilan D."/>
            <person name="Pidot S.J."/>
            <person name="Stinear T.P."/>
            <person name="Ebersberger I."/>
            <person name="Bode H.B."/>
        </authorList>
    </citation>
    <scope>NUCLEOTIDE SEQUENCE [LARGE SCALE GENOMIC DNA]</scope>
    <source>
        <strain evidence="7 10">DSM 16336</strain>
    </source>
</reference>
<feature type="domain" description="Autotransporter" evidence="6">
    <location>
        <begin position="385"/>
        <end position="647"/>
    </location>
</feature>
<evidence type="ECO:0000256" key="2">
    <source>
        <dbReference type="ARBA" id="ARBA00022729"/>
    </source>
</evidence>
<keyword evidence="10" id="KW-1185">Reference proteome</keyword>
<gene>
    <name evidence="8" type="primary">lip</name>
    <name evidence="7" type="ORF">Xinn_02359</name>
    <name evidence="8" type="ORF">XIS1_190014</name>
</gene>
<dbReference type="SUPFAM" id="SSF52266">
    <property type="entry name" value="SGNH hydrolase"/>
    <property type="match status" value="1"/>
</dbReference>
<feature type="signal peptide" evidence="5">
    <location>
        <begin position="1"/>
        <end position="24"/>
    </location>
</feature>
<dbReference type="SMART" id="SM00869">
    <property type="entry name" value="Autotransporter"/>
    <property type="match status" value="1"/>
</dbReference>
<dbReference type="PROSITE" id="PS51208">
    <property type="entry name" value="AUTOTRANSPORTER"/>
    <property type="match status" value="1"/>
</dbReference>
<dbReference type="Proteomes" id="UP000196435">
    <property type="component" value="Unassembled WGS sequence"/>
</dbReference>
<proteinExistence type="inferred from homology"/>
<dbReference type="CDD" id="cd01847">
    <property type="entry name" value="Triacylglycerol_lipase_like"/>
    <property type="match status" value="1"/>
</dbReference>
<organism evidence="8 9">
    <name type="scientific">Xenorhabdus innexi</name>
    <dbReference type="NCBI Taxonomy" id="290109"/>
    <lineage>
        <taxon>Bacteria</taxon>
        <taxon>Pseudomonadati</taxon>
        <taxon>Pseudomonadota</taxon>
        <taxon>Gammaproteobacteria</taxon>
        <taxon>Enterobacterales</taxon>
        <taxon>Morganellaceae</taxon>
        <taxon>Xenorhabdus</taxon>
    </lineage>
</organism>
<reference evidence="8" key="2">
    <citation type="submission" date="2016-12" db="EMBL/GenBank/DDBJ databases">
        <authorList>
            <person name="Song W.-J."/>
            <person name="Kurnit D.M."/>
        </authorList>
    </citation>
    <scope>NUCLEOTIDE SEQUENCE [LARGE SCALE GENOMIC DNA]</scope>
    <source>
        <strain evidence="8">HGB1681</strain>
    </source>
</reference>
<dbReference type="Pfam" id="PF03797">
    <property type="entry name" value="Autotransporter"/>
    <property type="match status" value="1"/>
</dbReference>
<feature type="active site" evidence="4">
    <location>
        <position position="329"/>
    </location>
</feature>
<evidence type="ECO:0000256" key="3">
    <source>
        <dbReference type="ARBA" id="ARBA00022801"/>
    </source>
</evidence>